<evidence type="ECO:0000313" key="2">
    <source>
        <dbReference type="Proteomes" id="UP001283361"/>
    </source>
</evidence>
<evidence type="ECO:0000313" key="1">
    <source>
        <dbReference type="EMBL" id="KAK3778032.1"/>
    </source>
</evidence>
<sequence length="127" mass="14332">MKALSDIECENLERVRDDKMVKEGVHSVVKTQSSQCRWREQTKRSLREADGSQRWFSPVVATLAKRLAPDISRRRDPLVWAEYSTSATALDVSTSSRAQRVPSGPVLTSSRFTWPGHLSVPLTYGQD</sequence>
<reference evidence="1" key="1">
    <citation type="journal article" date="2023" name="G3 (Bethesda)">
        <title>A reference genome for the long-term kleptoplast-retaining sea slug Elysia crispata morphotype clarki.</title>
        <authorList>
            <person name="Eastman K.E."/>
            <person name="Pendleton A.L."/>
            <person name="Shaikh M.A."/>
            <person name="Suttiyut T."/>
            <person name="Ogas R."/>
            <person name="Tomko P."/>
            <person name="Gavelis G."/>
            <person name="Widhalm J.R."/>
            <person name="Wisecaver J.H."/>
        </authorList>
    </citation>
    <scope>NUCLEOTIDE SEQUENCE</scope>
    <source>
        <strain evidence="1">ECLA1</strain>
    </source>
</reference>
<dbReference type="AlphaFoldDB" id="A0AAE1A0L6"/>
<proteinExistence type="predicted"/>
<gene>
    <name evidence="1" type="ORF">RRG08_052865</name>
</gene>
<keyword evidence="2" id="KW-1185">Reference proteome</keyword>
<comment type="caution">
    <text evidence="1">The sequence shown here is derived from an EMBL/GenBank/DDBJ whole genome shotgun (WGS) entry which is preliminary data.</text>
</comment>
<name>A0AAE1A0L6_9GAST</name>
<organism evidence="1 2">
    <name type="scientific">Elysia crispata</name>
    <name type="common">lettuce slug</name>
    <dbReference type="NCBI Taxonomy" id="231223"/>
    <lineage>
        <taxon>Eukaryota</taxon>
        <taxon>Metazoa</taxon>
        <taxon>Spiralia</taxon>
        <taxon>Lophotrochozoa</taxon>
        <taxon>Mollusca</taxon>
        <taxon>Gastropoda</taxon>
        <taxon>Heterobranchia</taxon>
        <taxon>Euthyneura</taxon>
        <taxon>Panpulmonata</taxon>
        <taxon>Sacoglossa</taxon>
        <taxon>Placobranchoidea</taxon>
        <taxon>Plakobranchidae</taxon>
        <taxon>Elysia</taxon>
    </lineage>
</organism>
<protein>
    <submittedName>
        <fullName evidence="1">Uncharacterized protein</fullName>
    </submittedName>
</protein>
<accession>A0AAE1A0L6</accession>
<dbReference type="Proteomes" id="UP001283361">
    <property type="component" value="Unassembled WGS sequence"/>
</dbReference>
<dbReference type="EMBL" id="JAWDGP010003038">
    <property type="protein sequence ID" value="KAK3778032.1"/>
    <property type="molecule type" value="Genomic_DNA"/>
</dbReference>